<keyword evidence="7" id="KW-1185">Reference proteome</keyword>
<dbReference type="InterPro" id="IPR001480">
    <property type="entry name" value="Bulb-type_lectin_dom"/>
</dbReference>
<reference evidence="7" key="1">
    <citation type="journal article" date="2014" name="Nat. Commun.">
        <title>The emerging biofuel crop Camelina sativa retains a highly undifferentiated hexaploid genome structure.</title>
        <authorList>
            <person name="Kagale S."/>
            <person name="Koh C."/>
            <person name="Nixon J."/>
            <person name="Bollina V."/>
            <person name="Clarke W.E."/>
            <person name="Tuteja R."/>
            <person name="Spillane C."/>
            <person name="Robinson S.J."/>
            <person name="Links M.G."/>
            <person name="Clarke C."/>
            <person name="Higgins E.E."/>
            <person name="Huebert T."/>
            <person name="Sharpe A.G."/>
            <person name="Parkin I.A."/>
        </authorList>
    </citation>
    <scope>NUCLEOTIDE SEQUENCE [LARGE SCALE GENOMIC DNA]</scope>
    <source>
        <strain evidence="7">cv. DH55</strain>
    </source>
</reference>
<gene>
    <name evidence="8" type="primary">LOC104774233</name>
</gene>
<evidence type="ECO:0000256" key="1">
    <source>
        <dbReference type="ARBA" id="ARBA00022729"/>
    </source>
</evidence>
<sequence>MDIRFSAVVLILLLAASFGVTHTDSFYVSRNTSLVSPGGGVFELGFFSSGGDRWYFGIWYKKIPKRTYVWVGNRDTPAYNSNATLEISGANLVLRDNNRIIWDTQRKKERSPELVAELLANGNLVLRYSQSMDPRDYLWQSFEHPTNTLLPGMKLISSKVPNYASRRYLKCWKEENNPARGDYIFGLD</sequence>
<dbReference type="CDD" id="cd00028">
    <property type="entry name" value="B_lectin"/>
    <property type="match status" value="1"/>
</dbReference>
<evidence type="ECO:0000256" key="4">
    <source>
        <dbReference type="ARBA" id="ARBA00023180"/>
    </source>
</evidence>
<feature type="domain" description="Bulb-type lectin" evidence="6">
    <location>
        <begin position="19"/>
        <end position="139"/>
    </location>
</feature>
<keyword evidence="1 5" id="KW-0732">Signal</keyword>
<evidence type="ECO:0000259" key="6">
    <source>
        <dbReference type="PROSITE" id="PS50927"/>
    </source>
</evidence>
<feature type="signal peptide" evidence="5">
    <location>
        <begin position="1"/>
        <end position="23"/>
    </location>
</feature>
<protein>
    <submittedName>
        <fullName evidence="8">S-locus-specific glycoprotein S13-like</fullName>
    </submittedName>
</protein>
<keyword evidence="2" id="KW-0430">Lectin</keyword>
<dbReference type="GeneID" id="104774233"/>
<name>A0ABM0Y8H8_CAMSA</name>
<keyword evidence="3" id="KW-1015">Disulfide bond</keyword>
<organism evidence="7 8">
    <name type="scientific">Camelina sativa</name>
    <name type="common">False flax</name>
    <name type="synonym">Myagrum sativum</name>
    <dbReference type="NCBI Taxonomy" id="90675"/>
    <lineage>
        <taxon>Eukaryota</taxon>
        <taxon>Viridiplantae</taxon>
        <taxon>Streptophyta</taxon>
        <taxon>Embryophyta</taxon>
        <taxon>Tracheophyta</taxon>
        <taxon>Spermatophyta</taxon>
        <taxon>Magnoliopsida</taxon>
        <taxon>eudicotyledons</taxon>
        <taxon>Gunneridae</taxon>
        <taxon>Pentapetalae</taxon>
        <taxon>rosids</taxon>
        <taxon>malvids</taxon>
        <taxon>Brassicales</taxon>
        <taxon>Brassicaceae</taxon>
        <taxon>Camelineae</taxon>
        <taxon>Camelina</taxon>
    </lineage>
</organism>
<dbReference type="PROSITE" id="PS50927">
    <property type="entry name" value="BULB_LECTIN"/>
    <property type="match status" value="1"/>
</dbReference>
<feature type="chain" id="PRO_5045585966" evidence="5">
    <location>
        <begin position="24"/>
        <end position="188"/>
    </location>
</feature>
<feature type="non-terminal residue" evidence="8">
    <location>
        <position position="188"/>
    </location>
</feature>
<dbReference type="Gene3D" id="2.90.10.10">
    <property type="entry name" value="Bulb-type lectin domain"/>
    <property type="match status" value="1"/>
</dbReference>
<dbReference type="RefSeq" id="XP_010497190.1">
    <property type="nucleotide sequence ID" value="XM_010498888.1"/>
</dbReference>
<dbReference type="SUPFAM" id="SSF51110">
    <property type="entry name" value="alpha-D-mannose-specific plant lectins"/>
    <property type="match status" value="1"/>
</dbReference>
<dbReference type="Proteomes" id="UP000694864">
    <property type="component" value="Unplaced"/>
</dbReference>
<dbReference type="SMART" id="SM00108">
    <property type="entry name" value="B_lectin"/>
    <property type="match status" value="1"/>
</dbReference>
<evidence type="ECO:0000256" key="5">
    <source>
        <dbReference type="SAM" id="SignalP"/>
    </source>
</evidence>
<dbReference type="InterPro" id="IPR036426">
    <property type="entry name" value="Bulb-type_lectin_dom_sf"/>
</dbReference>
<evidence type="ECO:0000256" key="2">
    <source>
        <dbReference type="ARBA" id="ARBA00022734"/>
    </source>
</evidence>
<evidence type="ECO:0000313" key="7">
    <source>
        <dbReference type="Proteomes" id="UP000694864"/>
    </source>
</evidence>
<evidence type="ECO:0000256" key="3">
    <source>
        <dbReference type="ARBA" id="ARBA00023157"/>
    </source>
</evidence>
<accession>A0ABM0Y8H8</accession>
<reference evidence="8" key="2">
    <citation type="submission" date="2025-08" db="UniProtKB">
        <authorList>
            <consortium name="RefSeq"/>
        </authorList>
    </citation>
    <scope>IDENTIFICATION</scope>
    <source>
        <tissue evidence="8">Leaf</tissue>
    </source>
</reference>
<proteinExistence type="predicted"/>
<keyword evidence="4" id="KW-0325">Glycoprotein</keyword>
<dbReference type="Pfam" id="PF01453">
    <property type="entry name" value="B_lectin"/>
    <property type="match status" value="1"/>
</dbReference>
<evidence type="ECO:0000313" key="8">
    <source>
        <dbReference type="RefSeq" id="XP_010497190.1"/>
    </source>
</evidence>
<dbReference type="PANTHER" id="PTHR32444">
    <property type="entry name" value="BULB-TYPE LECTIN DOMAIN-CONTAINING PROTEIN"/>
    <property type="match status" value="1"/>
</dbReference>
<dbReference type="PANTHER" id="PTHR32444:SF251">
    <property type="entry name" value="INACTIVE G-TYPE LECTIN S-RECEPTOR-LIKE SERINE_THREONINE-PROTEIN KINASE SRK-RELATED"/>
    <property type="match status" value="1"/>
</dbReference>